<protein>
    <recommendedName>
        <fullName evidence="5">C1q domain-containing protein</fullName>
    </recommendedName>
</protein>
<dbReference type="EMBL" id="UYJE01007203">
    <property type="protein sequence ID" value="VDI52609.1"/>
    <property type="molecule type" value="Genomic_DNA"/>
</dbReference>
<feature type="domain" description="C1q" evidence="5">
    <location>
        <begin position="42"/>
        <end position="176"/>
    </location>
</feature>
<sequence>MLTSIILVLVVITGDVSAETSCQTTDSRYEVSVTGRIIGGETIPQVIAFHAYISKHVFPGAGRRLVFDVTKTNEGKGYNSHTGVFTCPKSGMYVFIWAIRVWSGEHSTELMINDSVYGSTFLRAKNGDDESVSGTVVAHVSKGDTVYVRNHSVYAGDGKIGSNLHGKPTFSGWLVQ</sequence>
<accession>A0A8B6FQ58</accession>
<dbReference type="Proteomes" id="UP000596742">
    <property type="component" value="Unassembled WGS sequence"/>
</dbReference>
<keyword evidence="2" id="KW-0964">Secreted</keyword>
<dbReference type="InterPro" id="IPR050822">
    <property type="entry name" value="Cerebellin_Synaptic_Org"/>
</dbReference>
<gene>
    <name evidence="6" type="ORF">MGAL_10B044399</name>
</gene>
<dbReference type="PANTHER" id="PTHR22923:SF116">
    <property type="entry name" value="C1Q DOMAIN-CONTAINING PROTEIN"/>
    <property type="match status" value="1"/>
</dbReference>
<feature type="chain" id="PRO_5032831105" description="C1q domain-containing protein" evidence="4">
    <location>
        <begin position="19"/>
        <end position="176"/>
    </location>
</feature>
<evidence type="ECO:0000313" key="7">
    <source>
        <dbReference type="Proteomes" id="UP000596742"/>
    </source>
</evidence>
<evidence type="ECO:0000256" key="4">
    <source>
        <dbReference type="SAM" id="SignalP"/>
    </source>
</evidence>
<dbReference type="Gene3D" id="2.60.120.40">
    <property type="match status" value="1"/>
</dbReference>
<dbReference type="GO" id="GO:0005576">
    <property type="term" value="C:extracellular region"/>
    <property type="evidence" value="ECO:0007669"/>
    <property type="project" value="UniProtKB-SubCell"/>
</dbReference>
<keyword evidence="7" id="KW-1185">Reference proteome</keyword>
<name>A0A8B6FQ58_MYTGA</name>
<comment type="caution">
    <text evidence="6">The sequence shown here is derived from an EMBL/GenBank/DDBJ whole genome shotgun (WGS) entry which is preliminary data.</text>
</comment>
<comment type="subcellular location">
    <subcellularLocation>
        <location evidence="1">Secreted</location>
    </subcellularLocation>
</comment>
<dbReference type="Pfam" id="PF00386">
    <property type="entry name" value="C1q"/>
    <property type="match status" value="1"/>
</dbReference>
<dbReference type="InterPro" id="IPR008983">
    <property type="entry name" value="Tumour_necrosis_fac-like_dom"/>
</dbReference>
<evidence type="ECO:0000256" key="3">
    <source>
        <dbReference type="ARBA" id="ARBA00022729"/>
    </source>
</evidence>
<dbReference type="SUPFAM" id="SSF49842">
    <property type="entry name" value="TNF-like"/>
    <property type="match status" value="1"/>
</dbReference>
<keyword evidence="3 4" id="KW-0732">Signal</keyword>
<dbReference type="PRINTS" id="PR00007">
    <property type="entry name" value="COMPLEMNTC1Q"/>
</dbReference>
<organism evidence="6 7">
    <name type="scientific">Mytilus galloprovincialis</name>
    <name type="common">Mediterranean mussel</name>
    <dbReference type="NCBI Taxonomy" id="29158"/>
    <lineage>
        <taxon>Eukaryota</taxon>
        <taxon>Metazoa</taxon>
        <taxon>Spiralia</taxon>
        <taxon>Lophotrochozoa</taxon>
        <taxon>Mollusca</taxon>
        <taxon>Bivalvia</taxon>
        <taxon>Autobranchia</taxon>
        <taxon>Pteriomorphia</taxon>
        <taxon>Mytilida</taxon>
        <taxon>Mytiloidea</taxon>
        <taxon>Mytilidae</taxon>
        <taxon>Mytilinae</taxon>
        <taxon>Mytilus</taxon>
    </lineage>
</organism>
<dbReference type="SMART" id="SM00110">
    <property type="entry name" value="C1Q"/>
    <property type="match status" value="1"/>
</dbReference>
<evidence type="ECO:0000256" key="2">
    <source>
        <dbReference type="ARBA" id="ARBA00022525"/>
    </source>
</evidence>
<evidence type="ECO:0000313" key="6">
    <source>
        <dbReference type="EMBL" id="VDI52609.1"/>
    </source>
</evidence>
<evidence type="ECO:0000259" key="5">
    <source>
        <dbReference type="PROSITE" id="PS50871"/>
    </source>
</evidence>
<reference evidence="6" key="1">
    <citation type="submission" date="2018-11" db="EMBL/GenBank/DDBJ databases">
        <authorList>
            <person name="Alioto T."/>
            <person name="Alioto T."/>
        </authorList>
    </citation>
    <scope>NUCLEOTIDE SEQUENCE</scope>
</reference>
<dbReference type="AlphaFoldDB" id="A0A8B6FQ58"/>
<feature type="signal peptide" evidence="4">
    <location>
        <begin position="1"/>
        <end position="18"/>
    </location>
</feature>
<dbReference type="OrthoDB" id="6046418at2759"/>
<proteinExistence type="predicted"/>
<evidence type="ECO:0000256" key="1">
    <source>
        <dbReference type="ARBA" id="ARBA00004613"/>
    </source>
</evidence>
<dbReference type="InterPro" id="IPR001073">
    <property type="entry name" value="C1q_dom"/>
</dbReference>
<dbReference type="PANTHER" id="PTHR22923">
    <property type="entry name" value="CEREBELLIN-RELATED"/>
    <property type="match status" value="1"/>
</dbReference>
<dbReference type="PROSITE" id="PS50871">
    <property type="entry name" value="C1Q"/>
    <property type="match status" value="1"/>
</dbReference>